<evidence type="ECO:0000259" key="1">
    <source>
        <dbReference type="Pfam" id="PF03886"/>
    </source>
</evidence>
<sequence length="209" mass="22021">MIRPKSSLAAVAVAAAALALSGCISLLPKTKPAHLYRFGHPPTAEAAEATQGTVGVFRTNATFQREAAGDRLLTITGGKVAYIAETRWVAPAAVLWDQAVLAAFDADPGPVRLISRGEAAAADYVLRLDVRNFEAVYDRGPKAAPTVVVRVRAAMTRGTDRGQVAEKIFEARVTAGSNRVGAIVPAYDKAVADTLAQIVAWTTEQARPA</sequence>
<name>A0A328BB92_9CAUL</name>
<dbReference type="Pfam" id="PF03886">
    <property type="entry name" value="ABC_trans_aux"/>
    <property type="match status" value="1"/>
</dbReference>
<dbReference type="Gene3D" id="3.40.50.10610">
    <property type="entry name" value="ABC-type transport auxiliary lipoprotein component"/>
    <property type="match status" value="1"/>
</dbReference>
<dbReference type="RefSeq" id="WP_111277496.1">
    <property type="nucleotide sequence ID" value="NZ_QFYS01000009.1"/>
</dbReference>
<dbReference type="InterPro" id="IPR005586">
    <property type="entry name" value="ABC_trans_aux"/>
</dbReference>
<protein>
    <submittedName>
        <fullName evidence="2">ABC transporter</fullName>
    </submittedName>
</protein>
<organism evidence="2 3">
    <name type="scientific">Phenylobacterium kunshanense</name>
    <dbReference type="NCBI Taxonomy" id="1445034"/>
    <lineage>
        <taxon>Bacteria</taxon>
        <taxon>Pseudomonadati</taxon>
        <taxon>Pseudomonadota</taxon>
        <taxon>Alphaproteobacteria</taxon>
        <taxon>Caulobacterales</taxon>
        <taxon>Caulobacteraceae</taxon>
        <taxon>Phenylobacterium</taxon>
    </lineage>
</organism>
<proteinExistence type="predicted"/>
<keyword evidence="3" id="KW-1185">Reference proteome</keyword>
<evidence type="ECO:0000313" key="2">
    <source>
        <dbReference type="EMBL" id="RAK63096.1"/>
    </source>
</evidence>
<dbReference type="PROSITE" id="PS51257">
    <property type="entry name" value="PROKAR_LIPOPROTEIN"/>
    <property type="match status" value="1"/>
</dbReference>
<dbReference type="SUPFAM" id="SSF159594">
    <property type="entry name" value="XCC0632-like"/>
    <property type="match status" value="1"/>
</dbReference>
<comment type="caution">
    <text evidence="2">The sequence shown here is derived from an EMBL/GenBank/DDBJ whole genome shotgun (WGS) entry which is preliminary data.</text>
</comment>
<accession>A0A328BB92</accession>
<dbReference type="Proteomes" id="UP000249524">
    <property type="component" value="Unassembled WGS sequence"/>
</dbReference>
<gene>
    <name evidence="2" type="ORF">DJ019_17670</name>
</gene>
<dbReference type="EMBL" id="QFYS01000009">
    <property type="protein sequence ID" value="RAK63096.1"/>
    <property type="molecule type" value="Genomic_DNA"/>
</dbReference>
<dbReference type="OrthoDB" id="7465901at2"/>
<feature type="domain" description="ABC-type transport auxiliary lipoprotein component" evidence="1">
    <location>
        <begin position="76"/>
        <end position="199"/>
    </location>
</feature>
<dbReference type="AlphaFoldDB" id="A0A328BB92"/>
<reference evidence="2 3" key="1">
    <citation type="submission" date="2018-05" db="EMBL/GenBank/DDBJ databases">
        <authorList>
            <person name="Lanie J.A."/>
            <person name="Ng W.-L."/>
            <person name="Kazmierczak K.M."/>
            <person name="Andrzejewski T.M."/>
            <person name="Davidsen T.M."/>
            <person name="Wayne K.J."/>
            <person name="Tettelin H."/>
            <person name="Glass J.I."/>
            <person name="Rusch D."/>
            <person name="Podicherti R."/>
            <person name="Tsui H.-C.T."/>
            <person name="Winkler M.E."/>
        </authorList>
    </citation>
    <scope>NUCLEOTIDE SEQUENCE [LARGE SCALE GENOMIC DNA]</scope>
    <source>
        <strain evidence="2 3">BUT-10</strain>
    </source>
</reference>
<evidence type="ECO:0000313" key="3">
    <source>
        <dbReference type="Proteomes" id="UP000249524"/>
    </source>
</evidence>